<organism evidence="11 12">
    <name type="scientific">Cohnella hongkongensis</name>
    <dbReference type="NCBI Taxonomy" id="178337"/>
    <lineage>
        <taxon>Bacteria</taxon>
        <taxon>Bacillati</taxon>
        <taxon>Bacillota</taxon>
        <taxon>Bacilli</taxon>
        <taxon>Bacillales</taxon>
        <taxon>Paenibacillaceae</taxon>
        <taxon>Cohnella</taxon>
    </lineage>
</organism>
<keyword evidence="3 8" id="KW-0597">Phosphoprotein</keyword>
<dbReference type="InterPro" id="IPR001789">
    <property type="entry name" value="Sig_transdc_resp-reg_receiver"/>
</dbReference>
<proteinExistence type="predicted"/>
<dbReference type="InterPro" id="IPR018062">
    <property type="entry name" value="HTH_AraC-typ_CS"/>
</dbReference>
<feature type="modified residue" description="4-aspartylphosphate" evidence="8">
    <location>
        <position position="55"/>
    </location>
</feature>
<dbReference type="RefSeq" id="WP_378094952.1">
    <property type="nucleotide sequence ID" value="NZ_JBHSEP010000005.1"/>
</dbReference>
<evidence type="ECO:0000256" key="6">
    <source>
        <dbReference type="ARBA" id="ARBA00023125"/>
    </source>
</evidence>
<evidence type="ECO:0000313" key="11">
    <source>
        <dbReference type="EMBL" id="MFC4598570.1"/>
    </source>
</evidence>
<dbReference type="InterPro" id="IPR011006">
    <property type="entry name" value="CheY-like_superfamily"/>
</dbReference>
<dbReference type="CDD" id="cd17536">
    <property type="entry name" value="REC_YesN-like"/>
    <property type="match status" value="1"/>
</dbReference>
<comment type="subcellular location">
    <subcellularLocation>
        <location evidence="1">Cytoplasm</location>
    </subcellularLocation>
</comment>
<dbReference type="SUPFAM" id="SSF46689">
    <property type="entry name" value="Homeodomain-like"/>
    <property type="match status" value="1"/>
</dbReference>
<dbReference type="SUPFAM" id="SSF52172">
    <property type="entry name" value="CheY-like"/>
    <property type="match status" value="1"/>
</dbReference>
<keyword evidence="6" id="KW-0238">DNA-binding</keyword>
<evidence type="ECO:0000256" key="8">
    <source>
        <dbReference type="PROSITE-ProRule" id="PRU00169"/>
    </source>
</evidence>
<dbReference type="InterPro" id="IPR051552">
    <property type="entry name" value="HptR"/>
</dbReference>
<dbReference type="EMBL" id="JBHSEP010000005">
    <property type="protein sequence ID" value="MFC4598570.1"/>
    <property type="molecule type" value="Genomic_DNA"/>
</dbReference>
<evidence type="ECO:0000313" key="12">
    <source>
        <dbReference type="Proteomes" id="UP001596028"/>
    </source>
</evidence>
<protein>
    <submittedName>
        <fullName evidence="11">Response regulator</fullName>
    </submittedName>
</protein>
<keyword evidence="12" id="KW-1185">Reference proteome</keyword>
<dbReference type="PANTHER" id="PTHR42713">
    <property type="entry name" value="HISTIDINE KINASE-RELATED"/>
    <property type="match status" value="1"/>
</dbReference>
<evidence type="ECO:0000256" key="1">
    <source>
        <dbReference type="ARBA" id="ARBA00004496"/>
    </source>
</evidence>
<dbReference type="SMART" id="SM00448">
    <property type="entry name" value="REC"/>
    <property type="match status" value="1"/>
</dbReference>
<name>A0ABV9FC47_9BACL</name>
<reference evidence="12" key="1">
    <citation type="journal article" date="2019" name="Int. J. Syst. Evol. Microbiol.">
        <title>The Global Catalogue of Microorganisms (GCM) 10K type strain sequencing project: providing services to taxonomists for standard genome sequencing and annotation.</title>
        <authorList>
            <consortium name="The Broad Institute Genomics Platform"/>
            <consortium name="The Broad Institute Genome Sequencing Center for Infectious Disease"/>
            <person name="Wu L."/>
            <person name="Ma J."/>
        </authorList>
    </citation>
    <scope>NUCLEOTIDE SEQUENCE [LARGE SCALE GENOMIC DNA]</scope>
    <source>
        <strain evidence="12">CCUG 49571</strain>
    </source>
</reference>
<keyword evidence="7" id="KW-0804">Transcription</keyword>
<keyword evidence="2" id="KW-0963">Cytoplasm</keyword>
<dbReference type="Pfam" id="PF00072">
    <property type="entry name" value="Response_reg"/>
    <property type="match status" value="1"/>
</dbReference>
<evidence type="ECO:0000256" key="2">
    <source>
        <dbReference type="ARBA" id="ARBA00022490"/>
    </source>
</evidence>
<evidence type="ECO:0000259" key="10">
    <source>
        <dbReference type="PROSITE" id="PS50110"/>
    </source>
</evidence>
<accession>A0ABV9FC47</accession>
<feature type="domain" description="HTH araC/xylS-type" evidence="9">
    <location>
        <begin position="161"/>
        <end position="259"/>
    </location>
</feature>
<sequence length="276" mass="32003">MLKVLIVEDEEIIRKGLVHTIDWLSMGCVIVGDAGDGFEGLRLFEEHRPDLVITDIMMPHMNGIEMLEKMTNRYPFHSVILTSYTEFEYAQQAISLRVSEYLLKPVNEAKLLKIIEAVKSEVSQEKAFGDIAEKVKQNSEFNLAELDVYMSADSRVNYYVGEAIKQIQAHYQRKISVESIAKDLGISPSYLSRKFRETTSQTFLEILNKYRIQKAVELLHTQKYRMNEISDKTGFSEYKHFCSVFKKYTRMSPSDFQKAGNWVMVKRFPHGTEKDK</sequence>
<evidence type="ECO:0000256" key="3">
    <source>
        <dbReference type="ARBA" id="ARBA00022553"/>
    </source>
</evidence>
<evidence type="ECO:0000256" key="5">
    <source>
        <dbReference type="ARBA" id="ARBA00023015"/>
    </source>
</evidence>
<dbReference type="Gene3D" id="3.40.50.2300">
    <property type="match status" value="1"/>
</dbReference>
<feature type="domain" description="Response regulatory" evidence="10">
    <location>
        <begin position="3"/>
        <end position="119"/>
    </location>
</feature>
<dbReference type="PROSITE" id="PS00041">
    <property type="entry name" value="HTH_ARAC_FAMILY_1"/>
    <property type="match status" value="1"/>
</dbReference>
<dbReference type="InterPro" id="IPR009057">
    <property type="entry name" value="Homeodomain-like_sf"/>
</dbReference>
<comment type="caution">
    <text evidence="11">The sequence shown here is derived from an EMBL/GenBank/DDBJ whole genome shotgun (WGS) entry which is preliminary data.</text>
</comment>
<dbReference type="PROSITE" id="PS50110">
    <property type="entry name" value="RESPONSE_REGULATORY"/>
    <property type="match status" value="1"/>
</dbReference>
<keyword evidence="5" id="KW-0805">Transcription regulation</keyword>
<gene>
    <name evidence="11" type="ORF">ACFO3S_10020</name>
</gene>
<evidence type="ECO:0000256" key="4">
    <source>
        <dbReference type="ARBA" id="ARBA00023012"/>
    </source>
</evidence>
<evidence type="ECO:0000256" key="7">
    <source>
        <dbReference type="ARBA" id="ARBA00023163"/>
    </source>
</evidence>
<dbReference type="PANTHER" id="PTHR42713:SF3">
    <property type="entry name" value="TRANSCRIPTIONAL REGULATORY PROTEIN HPTR"/>
    <property type="match status" value="1"/>
</dbReference>
<dbReference type="Pfam" id="PF12833">
    <property type="entry name" value="HTH_18"/>
    <property type="match status" value="1"/>
</dbReference>
<dbReference type="Gene3D" id="1.10.10.60">
    <property type="entry name" value="Homeodomain-like"/>
    <property type="match status" value="2"/>
</dbReference>
<dbReference type="SMART" id="SM00342">
    <property type="entry name" value="HTH_ARAC"/>
    <property type="match status" value="1"/>
</dbReference>
<dbReference type="InterPro" id="IPR018060">
    <property type="entry name" value="HTH_AraC"/>
</dbReference>
<keyword evidence="4" id="KW-0902">Two-component regulatory system</keyword>
<dbReference type="PROSITE" id="PS01124">
    <property type="entry name" value="HTH_ARAC_FAMILY_2"/>
    <property type="match status" value="1"/>
</dbReference>
<evidence type="ECO:0000259" key="9">
    <source>
        <dbReference type="PROSITE" id="PS01124"/>
    </source>
</evidence>
<dbReference type="Proteomes" id="UP001596028">
    <property type="component" value="Unassembled WGS sequence"/>
</dbReference>